<dbReference type="UniPathway" id="UPA00359">
    <property type="reaction ID" value="UER00482"/>
</dbReference>
<evidence type="ECO:0000313" key="15">
    <source>
        <dbReference type="Proteomes" id="UP000236745"/>
    </source>
</evidence>
<dbReference type="SUPFAM" id="SSF52540">
    <property type="entry name" value="P-loop containing nucleoside triphosphate hydrolases"/>
    <property type="match status" value="1"/>
</dbReference>
<keyword evidence="8 13" id="KW-0547">Nucleotide-binding</keyword>
<dbReference type="GO" id="GO:0009029">
    <property type="term" value="F:lipid-A 4'-kinase activity"/>
    <property type="evidence" value="ECO:0007669"/>
    <property type="project" value="UniProtKB-UniRule"/>
</dbReference>
<comment type="function">
    <text evidence="1 13">Transfers the gamma-phosphate of ATP to the 4'-position of a tetraacyldisaccharide 1-phosphate intermediate (termed DS-1-P) to form tetraacyldisaccharide 1,4'-bis-phosphate (lipid IVA).</text>
</comment>
<evidence type="ECO:0000256" key="13">
    <source>
        <dbReference type="HAMAP-Rule" id="MF_00409"/>
    </source>
</evidence>
<dbReference type="EC" id="2.7.1.130" evidence="3 13"/>
<organism evidence="14 15">
    <name type="scientific">Marinobacterium lutimaris</name>
    <dbReference type="NCBI Taxonomy" id="568106"/>
    <lineage>
        <taxon>Bacteria</taxon>
        <taxon>Pseudomonadati</taxon>
        <taxon>Pseudomonadota</taxon>
        <taxon>Gammaproteobacteria</taxon>
        <taxon>Oceanospirillales</taxon>
        <taxon>Oceanospirillaceae</taxon>
        <taxon>Marinobacterium</taxon>
    </lineage>
</organism>
<reference evidence="14 15" key="1">
    <citation type="submission" date="2016-10" db="EMBL/GenBank/DDBJ databases">
        <authorList>
            <person name="de Groot N.N."/>
        </authorList>
    </citation>
    <scope>NUCLEOTIDE SEQUENCE [LARGE SCALE GENOMIC DNA]</scope>
    <source>
        <strain evidence="14 15">DSM 22012</strain>
    </source>
</reference>
<dbReference type="CDD" id="cd01983">
    <property type="entry name" value="SIMIBI"/>
    <property type="match status" value="1"/>
</dbReference>
<protein>
    <recommendedName>
        <fullName evidence="4 13">Tetraacyldisaccharide 4'-kinase</fullName>
        <ecNumber evidence="3 13">2.7.1.130</ecNumber>
    </recommendedName>
    <alternativeName>
        <fullName evidence="12 13">Lipid A 4'-kinase</fullName>
    </alternativeName>
</protein>
<proteinExistence type="inferred from homology"/>
<dbReference type="InterPro" id="IPR027417">
    <property type="entry name" value="P-loop_NTPase"/>
</dbReference>
<evidence type="ECO:0000256" key="12">
    <source>
        <dbReference type="ARBA" id="ARBA00029757"/>
    </source>
</evidence>
<evidence type="ECO:0000256" key="2">
    <source>
        <dbReference type="ARBA" id="ARBA00004870"/>
    </source>
</evidence>
<evidence type="ECO:0000256" key="5">
    <source>
        <dbReference type="ARBA" id="ARBA00022516"/>
    </source>
</evidence>
<keyword evidence="9 13" id="KW-0418">Kinase</keyword>
<evidence type="ECO:0000256" key="8">
    <source>
        <dbReference type="ARBA" id="ARBA00022741"/>
    </source>
</evidence>
<evidence type="ECO:0000256" key="4">
    <source>
        <dbReference type="ARBA" id="ARBA00016436"/>
    </source>
</evidence>
<keyword evidence="11 13" id="KW-0443">Lipid metabolism</keyword>
<evidence type="ECO:0000313" key="14">
    <source>
        <dbReference type="EMBL" id="SEF98834.1"/>
    </source>
</evidence>
<evidence type="ECO:0000256" key="11">
    <source>
        <dbReference type="ARBA" id="ARBA00023098"/>
    </source>
</evidence>
<comment type="pathway">
    <text evidence="2 13">Glycolipid biosynthesis; lipid IV(A) biosynthesis; lipid IV(A) from (3R)-3-hydroxytetradecanoyl-[acyl-carrier-protein] and UDP-N-acetyl-alpha-D-glucosamine: step 6/6.</text>
</comment>
<dbReference type="NCBIfam" id="TIGR00682">
    <property type="entry name" value="lpxK"/>
    <property type="match status" value="1"/>
</dbReference>
<dbReference type="PANTHER" id="PTHR42724">
    <property type="entry name" value="TETRAACYLDISACCHARIDE 4'-KINASE"/>
    <property type="match status" value="1"/>
</dbReference>
<accession>A0A1H5WH85</accession>
<keyword evidence="5 13" id="KW-0444">Lipid biosynthesis</keyword>
<dbReference type="EMBL" id="FNVQ01000001">
    <property type="protein sequence ID" value="SEF98834.1"/>
    <property type="molecule type" value="Genomic_DNA"/>
</dbReference>
<dbReference type="Proteomes" id="UP000236745">
    <property type="component" value="Unassembled WGS sequence"/>
</dbReference>
<evidence type="ECO:0000256" key="1">
    <source>
        <dbReference type="ARBA" id="ARBA00002274"/>
    </source>
</evidence>
<evidence type="ECO:0000256" key="3">
    <source>
        <dbReference type="ARBA" id="ARBA00012071"/>
    </source>
</evidence>
<gene>
    <name evidence="13" type="primary">lpxK</name>
    <name evidence="14" type="ORF">SAMN05444390_1011048</name>
</gene>
<keyword evidence="7 13" id="KW-0808">Transferase</keyword>
<dbReference type="InterPro" id="IPR003758">
    <property type="entry name" value="LpxK"/>
</dbReference>
<dbReference type="HAMAP" id="MF_00409">
    <property type="entry name" value="LpxK"/>
    <property type="match status" value="1"/>
</dbReference>
<keyword evidence="15" id="KW-1185">Reference proteome</keyword>
<feature type="binding site" evidence="13">
    <location>
        <begin position="55"/>
        <end position="62"/>
    </location>
    <ligand>
        <name>ATP</name>
        <dbReference type="ChEBI" id="CHEBI:30616"/>
    </ligand>
</feature>
<evidence type="ECO:0000256" key="9">
    <source>
        <dbReference type="ARBA" id="ARBA00022777"/>
    </source>
</evidence>
<comment type="similarity">
    <text evidence="13">Belongs to the LpxK family.</text>
</comment>
<comment type="catalytic activity">
    <reaction evidence="13">
        <text>a lipid A disaccharide + ATP = a lipid IVA + ADP + H(+)</text>
        <dbReference type="Rhea" id="RHEA:67840"/>
        <dbReference type="ChEBI" id="CHEBI:15378"/>
        <dbReference type="ChEBI" id="CHEBI:30616"/>
        <dbReference type="ChEBI" id="CHEBI:176343"/>
        <dbReference type="ChEBI" id="CHEBI:176425"/>
        <dbReference type="ChEBI" id="CHEBI:456216"/>
        <dbReference type="EC" id="2.7.1.130"/>
    </reaction>
</comment>
<evidence type="ECO:0000256" key="7">
    <source>
        <dbReference type="ARBA" id="ARBA00022679"/>
    </source>
</evidence>
<dbReference type="GO" id="GO:0005524">
    <property type="term" value="F:ATP binding"/>
    <property type="evidence" value="ECO:0007669"/>
    <property type="project" value="UniProtKB-UniRule"/>
</dbReference>
<dbReference type="GO" id="GO:0009245">
    <property type="term" value="P:lipid A biosynthetic process"/>
    <property type="evidence" value="ECO:0007669"/>
    <property type="project" value="UniProtKB-UniRule"/>
</dbReference>
<keyword evidence="10 13" id="KW-0067">ATP-binding</keyword>
<keyword evidence="6 13" id="KW-0441">Lipid A biosynthesis</keyword>
<dbReference type="RefSeq" id="WP_104001988.1">
    <property type="nucleotide sequence ID" value="NZ_FNVQ01000001.1"/>
</dbReference>
<dbReference type="GO" id="GO:0005886">
    <property type="term" value="C:plasma membrane"/>
    <property type="evidence" value="ECO:0007669"/>
    <property type="project" value="TreeGrafter"/>
</dbReference>
<evidence type="ECO:0000256" key="6">
    <source>
        <dbReference type="ARBA" id="ARBA00022556"/>
    </source>
</evidence>
<dbReference type="Pfam" id="PF02606">
    <property type="entry name" value="LpxK"/>
    <property type="match status" value="1"/>
</dbReference>
<dbReference type="OrthoDB" id="9766423at2"/>
<dbReference type="GO" id="GO:0009244">
    <property type="term" value="P:lipopolysaccharide core region biosynthetic process"/>
    <property type="evidence" value="ECO:0007669"/>
    <property type="project" value="TreeGrafter"/>
</dbReference>
<name>A0A1H5WH85_9GAMM</name>
<dbReference type="AlphaFoldDB" id="A0A1H5WH85"/>
<evidence type="ECO:0000256" key="10">
    <source>
        <dbReference type="ARBA" id="ARBA00022840"/>
    </source>
</evidence>
<sequence>MGLETDWYSGAGWLRLLAPLEWAYRRLSERRRQRLTQPENQWLAPVPVIIVGNISVGGSGKTPLTLNLIDKLRARGYRPGVVSRGYGTKAPHYPFFVNADTAPEQGGDEPCLIVRRSGVPLVIDPDRPAAVRALLDTADVDIVISDDGLQHYRLGRDLELAVVDAARGLGNARCLPAGPLREPPERLNEVDRVILNGQGRFAFPGASSMELQPGALVELATGKSLDAEQWQGARQVHAVAGIGHPKRFFDTLESLGFKPLPHPLPDHAAITAETLSFDDELPVILTEKDAVKCGDWVKPGVWALKVDARLDEEFDDWLDRQLVRLQQKYGSP</sequence>
<dbReference type="PANTHER" id="PTHR42724:SF1">
    <property type="entry name" value="TETRAACYLDISACCHARIDE 4'-KINASE, MITOCHONDRIAL-RELATED"/>
    <property type="match status" value="1"/>
</dbReference>